<evidence type="ECO:0000313" key="1">
    <source>
        <dbReference type="EMBL" id="AZS49984.1"/>
    </source>
</evidence>
<dbReference type="KEGG" id="emo:DM558_03970"/>
<evidence type="ECO:0008006" key="3">
    <source>
        <dbReference type="Google" id="ProtNLM"/>
    </source>
</evidence>
<dbReference type="RefSeq" id="WP_127162149.1">
    <property type="nucleotide sequence ID" value="NZ_CP029822.1"/>
</dbReference>
<evidence type="ECO:0000313" key="2">
    <source>
        <dbReference type="Proteomes" id="UP000273143"/>
    </source>
</evidence>
<dbReference type="AlphaFoldDB" id="A0A3S9XC30"/>
<organism evidence="1 2">
    <name type="scientific">Entomomonas moraniae</name>
    <dbReference type="NCBI Taxonomy" id="2213226"/>
    <lineage>
        <taxon>Bacteria</taxon>
        <taxon>Pseudomonadati</taxon>
        <taxon>Pseudomonadota</taxon>
        <taxon>Gammaproteobacteria</taxon>
        <taxon>Pseudomonadales</taxon>
        <taxon>Pseudomonadaceae</taxon>
        <taxon>Entomomonas</taxon>
    </lineage>
</organism>
<sequence>MKKIVFVCLCLLSTACSQKEVPLSQLFTEKSAFGVKSGMTLEEVSKVLSLEKVNTKGCQECYKSKSSPLQNSLFSCYGFMFRDDRLEKIVGFNDIHPTNSDSTVVYDGYKELIQVIDNKIKNGSLECAKLPSTIDEQTTYVCKKNYSIDIIYIDDGHNEKKNFKFMGITYTFFNDLS</sequence>
<keyword evidence="2" id="KW-1185">Reference proteome</keyword>
<dbReference type="Proteomes" id="UP000273143">
    <property type="component" value="Chromosome"/>
</dbReference>
<reference evidence="2" key="1">
    <citation type="submission" date="2018-06" db="EMBL/GenBank/DDBJ databases">
        <title>Complete genome of Pseudomonas insecticola strain QZS01.</title>
        <authorList>
            <person name="Wang J."/>
            <person name="Su Q."/>
        </authorList>
    </citation>
    <scope>NUCLEOTIDE SEQUENCE [LARGE SCALE GENOMIC DNA]</scope>
    <source>
        <strain evidence="2">QZS01</strain>
    </source>
</reference>
<dbReference type="EMBL" id="CP029822">
    <property type="protein sequence ID" value="AZS49984.1"/>
    <property type="molecule type" value="Genomic_DNA"/>
</dbReference>
<proteinExistence type="predicted"/>
<name>A0A3S9XC30_9GAMM</name>
<protein>
    <recommendedName>
        <fullName evidence="3">Lipoprotein</fullName>
    </recommendedName>
</protein>
<accession>A0A3S9XC30</accession>
<dbReference type="PROSITE" id="PS51257">
    <property type="entry name" value="PROKAR_LIPOPROTEIN"/>
    <property type="match status" value="1"/>
</dbReference>
<gene>
    <name evidence="1" type="ORF">DM558_03970</name>
</gene>